<dbReference type="Proteomes" id="UP000450599">
    <property type="component" value="Unassembled WGS sequence"/>
</dbReference>
<reference evidence="15 16" key="2">
    <citation type="journal article" date="2019" name="Nat. Med.">
        <title>A library of human gut bacterial isolates paired with longitudinal multiomics data enables mechanistic microbiome research.</title>
        <authorList>
            <person name="Poyet M."/>
            <person name="Groussin M."/>
            <person name="Gibbons S.M."/>
            <person name="Avila-Pacheco J."/>
            <person name="Jiang X."/>
            <person name="Kearney S.M."/>
            <person name="Perrotta A.R."/>
            <person name="Berdy B."/>
            <person name="Zhao S."/>
            <person name="Lieberman T.D."/>
            <person name="Swanson P.K."/>
            <person name="Smith M."/>
            <person name="Roesemann S."/>
            <person name="Alexander J.E."/>
            <person name="Rich S.A."/>
            <person name="Livny J."/>
            <person name="Vlamakis H."/>
            <person name="Clish C."/>
            <person name="Bullock K."/>
            <person name="Deik A."/>
            <person name="Scott J."/>
            <person name="Pierce K.A."/>
            <person name="Xavier R.J."/>
            <person name="Alm E.J."/>
        </authorList>
    </citation>
    <scope>NUCLEOTIDE SEQUENCE [LARGE SCALE GENOMIC DNA]</scope>
    <source>
        <strain evidence="9 18">BIOML-A10</strain>
        <strain evidence="7 15">BIOML-A11</strain>
        <strain evidence="6 17">BIOML-A41</strain>
        <strain evidence="8 16">BIOML-A9</strain>
    </source>
</reference>
<dbReference type="Proteomes" id="UP000501982">
    <property type="component" value="Chromosome"/>
</dbReference>
<dbReference type="Pfam" id="PF13649">
    <property type="entry name" value="Methyltransf_25"/>
    <property type="match status" value="1"/>
</dbReference>
<dbReference type="RefSeq" id="WP_008772948.1">
    <property type="nucleotide sequence ID" value="NZ_AP019729.1"/>
</dbReference>
<dbReference type="GO" id="GO:0032259">
    <property type="term" value="P:methylation"/>
    <property type="evidence" value="ECO:0007669"/>
    <property type="project" value="UniProtKB-KW"/>
</dbReference>
<dbReference type="InterPro" id="IPR041698">
    <property type="entry name" value="Methyltransf_25"/>
</dbReference>
<reference evidence="10 19" key="4">
    <citation type="submission" date="2020-04" db="EMBL/GenBank/DDBJ databases">
        <title>Complete Genomes and Methylome analysis of CBBP consortium that reverse antibiotic-induced susceptibility to vancomycin-resistant Enterococcus faecium infection.</title>
        <authorList>
            <person name="Fomenkov A."/>
            <person name="Zhang Z."/>
            <person name="Pamer E."/>
            <person name="Roberts R.J."/>
        </authorList>
    </citation>
    <scope>NUCLEOTIDE SEQUENCE [LARGE SCALE GENOMIC DNA]</scope>
    <source>
        <strain evidence="19">CBBP</strain>
        <strain evidence="10">CBBP-1</strain>
    </source>
</reference>
<evidence type="ECO:0000313" key="14">
    <source>
        <dbReference type="Proteomes" id="UP000315827"/>
    </source>
</evidence>
<dbReference type="EMBL" id="JAQMPX010000141">
    <property type="protein sequence ID" value="MDB9140560.1"/>
    <property type="molecule type" value="Genomic_DNA"/>
</dbReference>
<dbReference type="EMBL" id="WKLT01000045">
    <property type="protein sequence ID" value="MRY60564.1"/>
    <property type="molecule type" value="Genomic_DNA"/>
</dbReference>
<reference evidence="12" key="6">
    <citation type="submission" date="2023-03" db="EMBL/GenBank/DDBJ databases">
        <title>Parabacteroides distasonis, a bacteria resistant against UC.</title>
        <authorList>
            <person name="Dai W."/>
        </authorList>
    </citation>
    <scope>NUCLEOTIDE SEQUENCE</scope>
    <source>
        <strain evidence="12">F1-28</strain>
    </source>
</reference>
<name>A0A174UV58_PARDI</name>
<evidence type="ECO:0000313" key="16">
    <source>
        <dbReference type="Proteomes" id="UP000461276"/>
    </source>
</evidence>
<dbReference type="DNASU" id="5308458"/>
<evidence type="ECO:0000313" key="7">
    <source>
        <dbReference type="EMBL" id="MRY86766.1"/>
    </source>
</evidence>
<dbReference type="EMBL" id="VOHW01000003">
    <property type="protein sequence ID" value="TWV62778.1"/>
    <property type="molecule type" value="Genomic_DNA"/>
</dbReference>
<dbReference type="AlphaFoldDB" id="A0A174UV58"/>
<evidence type="ECO:0000313" key="13">
    <source>
        <dbReference type="Proteomes" id="UP000095332"/>
    </source>
</evidence>
<dbReference type="GO" id="GO:0008168">
    <property type="term" value="F:methyltransferase activity"/>
    <property type="evidence" value="ECO:0007669"/>
    <property type="project" value="UniProtKB-KW"/>
</dbReference>
<dbReference type="EMBL" id="WKMW01000029">
    <property type="protein sequence ID" value="MRY86766.1"/>
    <property type="molecule type" value="Genomic_DNA"/>
</dbReference>
<dbReference type="EMBL" id="CP120353">
    <property type="protein sequence ID" value="WET63662.1"/>
    <property type="molecule type" value="Genomic_DNA"/>
</dbReference>
<reference evidence="11 14" key="3">
    <citation type="submission" date="2019-07" db="EMBL/GenBank/DDBJ databases">
        <title>Genome sequencing of Parabacteroides distasonis iSURF_7.</title>
        <authorList>
            <person name="Degefu H.N."/>
            <person name="Ruoff K.L."/>
            <person name="Price C.E."/>
            <person name="Valls R.A."/>
            <person name="O'Toole G.A."/>
        </authorList>
    </citation>
    <scope>NUCLEOTIDE SEQUENCE [LARGE SCALE GENOMIC DNA]</scope>
    <source>
        <strain evidence="11 14">CFPLTA003_1B</strain>
    </source>
</reference>
<gene>
    <name evidence="3" type="primary">cypM</name>
    <name evidence="3" type="ORF">ERS852560_01899</name>
    <name evidence="11" type="ORF">FSA05_07005</name>
    <name evidence="9" type="ORF">GKD54_13405</name>
    <name evidence="7" type="ORF">GKD58_21385</name>
    <name evidence="6" type="ORF">GKD59_22245</name>
    <name evidence="8" type="ORF">GKD67_18020</name>
    <name evidence="10" type="ORF">HHO38_17650</name>
    <name evidence="12" type="ORF">P2T59_18445</name>
    <name evidence="4" type="ORF">PN599_19405</name>
    <name evidence="5" type="ORF">PN612_18895</name>
</gene>
<evidence type="ECO:0000313" key="11">
    <source>
        <dbReference type="EMBL" id="TWV62778.1"/>
    </source>
</evidence>
<evidence type="ECO:0000313" key="8">
    <source>
        <dbReference type="EMBL" id="MRY95092.1"/>
    </source>
</evidence>
<proteinExistence type="predicted"/>
<dbReference type="Proteomes" id="UP001211522">
    <property type="component" value="Unassembled WGS sequence"/>
</dbReference>
<dbReference type="EMBL" id="WKMY01000016">
    <property type="protein sequence ID" value="MRY95092.1"/>
    <property type="molecule type" value="Genomic_DNA"/>
</dbReference>
<dbReference type="Proteomes" id="UP000463337">
    <property type="component" value="Unassembled WGS sequence"/>
</dbReference>
<feature type="domain" description="Methyltransferase" evidence="2">
    <location>
        <begin position="42"/>
        <end position="137"/>
    </location>
</feature>
<dbReference type="Gene3D" id="2.20.25.110">
    <property type="entry name" value="S-adenosyl-L-methionine-dependent methyltransferases"/>
    <property type="match status" value="1"/>
</dbReference>
<dbReference type="EMBL" id="WKMX01000012">
    <property type="protein sequence ID" value="MRZ07185.1"/>
    <property type="molecule type" value="Genomic_DNA"/>
</dbReference>
<organism evidence="3 13">
    <name type="scientific">Parabacteroides distasonis</name>
    <dbReference type="NCBI Taxonomy" id="823"/>
    <lineage>
        <taxon>Bacteria</taxon>
        <taxon>Pseudomonadati</taxon>
        <taxon>Bacteroidota</taxon>
        <taxon>Bacteroidia</taxon>
        <taxon>Bacteroidales</taxon>
        <taxon>Tannerellaceae</taxon>
        <taxon>Parabacteroides</taxon>
    </lineage>
</organism>
<evidence type="ECO:0000313" key="3">
    <source>
        <dbReference type="EMBL" id="CUQ26323.1"/>
    </source>
</evidence>
<dbReference type="SUPFAM" id="SSF53335">
    <property type="entry name" value="S-adenosyl-L-methionine-dependent methyltransferases"/>
    <property type="match status" value="1"/>
</dbReference>
<dbReference type="EMBL" id="CP051672">
    <property type="protein sequence ID" value="QJE30007.1"/>
    <property type="molecule type" value="Genomic_DNA"/>
</dbReference>
<dbReference type="Proteomes" id="UP000461276">
    <property type="component" value="Unassembled WGS sequence"/>
</dbReference>
<dbReference type="InterPro" id="IPR029063">
    <property type="entry name" value="SAM-dependent_MTases_sf"/>
</dbReference>
<sequence>MNIGYKVGELIYDANIYDGLNTFLSDLQFYKKWLPKNKEAEILELCCGTGRLTIPIAKDGYSICGVDYTPSMLEQAKMKAIEAELVIDFIEADIRMLDLQEKFDLIFIPFNSIHHLYRNEDLFNALGCVRNHLKAGGLFLLDCFNPNIQYIVESEKVQAVIAEYTTDDGRDVLIKQTMRYESTTQINRIEWHYFINGEFHSIQNLDMRMFFPQELDSYLERAGFDIIHKFGSFEEEAFNDNSEKQIYVLTLNDNKVLYEKIQNQR</sequence>
<evidence type="ECO:0000313" key="4">
    <source>
        <dbReference type="EMBL" id="MDB9007154.1"/>
    </source>
</evidence>
<dbReference type="EMBL" id="JAQMPJ010000029">
    <property type="protein sequence ID" value="MDB9007154.1"/>
    <property type="molecule type" value="Genomic_DNA"/>
</dbReference>
<accession>A0A174UV58</accession>
<dbReference type="OMA" id="TLTQRYY"/>
<evidence type="ECO:0000313" key="9">
    <source>
        <dbReference type="EMBL" id="MRZ07185.1"/>
    </source>
</evidence>
<dbReference type="Proteomes" id="UP000095332">
    <property type="component" value="Unassembled WGS sequence"/>
</dbReference>
<dbReference type="EMBL" id="CZBM01000007">
    <property type="protein sequence ID" value="CUQ26323.1"/>
    <property type="molecule type" value="Genomic_DNA"/>
</dbReference>
<evidence type="ECO:0000313" key="5">
    <source>
        <dbReference type="EMBL" id="MDB9140560.1"/>
    </source>
</evidence>
<keyword evidence="1 3" id="KW-0808">Transferase</keyword>
<reference evidence="4" key="5">
    <citation type="submission" date="2023-01" db="EMBL/GenBank/DDBJ databases">
        <title>Human gut microbiome strain richness.</title>
        <authorList>
            <person name="Chen-Liaw A."/>
        </authorList>
    </citation>
    <scope>NUCLEOTIDE SEQUENCE</scope>
    <source>
        <strain evidence="5">D35st1_E5_D35t1_190705</strain>
        <strain evidence="4">RTP21484st1_E5_RTP21484_190118</strain>
    </source>
</reference>
<dbReference type="Gene3D" id="3.40.50.150">
    <property type="entry name" value="Vaccinia Virus protein VP39"/>
    <property type="match status" value="1"/>
</dbReference>
<dbReference type="CDD" id="cd02440">
    <property type="entry name" value="AdoMet_MTases"/>
    <property type="match status" value="1"/>
</dbReference>
<evidence type="ECO:0000313" key="17">
    <source>
        <dbReference type="Proteomes" id="UP000463337"/>
    </source>
</evidence>
<keyword evidence="3" id="KW-0489">Methyltransferase</keyword>
<dbReference type="PANTHER" id="PTHR43861">
    <property type="entry name" value="TRANS-ACONITATE 2-METHYLTRANSFERASE-RELATED"/>
    <property type="match status" value="1"/>
</dbReference>
<evidence type="ECO:0000313" key="10">
    <source>
        <dbReference type="EMBL" id="QJE30007.1"/>
    </source>
</evidence>
<dbReference type="Proteomes" id="UP000315827">
    <property type="component" value="Unassembled WGS sequence"/>
</dbReference>
<evidence type="ECO:0000313" key="19">
    <source>
        <dbReference type="Proteomes" id="UP000501982"/>
    </source>
</evidence>
<dbReference type="Proteomes" id="UP001210126">
    <property type="component" value="Unassembled WGS sequence"/>
</dbReference>
<protein>
    <submittedName>
        <fullName evidence="4">Class I SAM-dependent methyltransferase</fullName>
    </submittedName>
    <submittedName>
        <fullName evidence="3">Cypemycin methyltransferase</fullName>
        <ecNumber evidence="3">2.1.1.-</ecNumber>
    </submittedName>
    <submittedName>
        <fullName evidence="6">Methyltransferase domain-containing protein</fullName>
    </submittedName>
</protein>
<dbReference type="Proteomes" id="UP000471216">
    <property type="component" value="Unassembled WGS sequence"/>
</dbReference>
<dbReference type="Proteomes" id="UP001221009">
    <property type="component" value="Chromosome"/>
</dbReference>
<evidence type="ECO:0000313" key="12">
    <source>
        <dbReference type="EMBL" id="WET63662.1"/>
    </source>
</evidence>
<evidence type="ECO:0000259" key="2">
    <source>
        <dbReference type="Pfam" id="PF13649"/>
    </source>
</evidence>
<evidence type="ECO:0000313" key="18">
    <source>
        <dbReference type="Proteomes" id="UP000471216"/>
    </source>
</evidence>
<dbReference type="EC" id="2.1.1.-" evidence="3"/>
<reference evidence="3 13" key="1">
    <citation type="submission" date="2015-09" db="EMBL/GenBank/DDBJ databases">
        <authorList>
            <consortium name="Pathogen Informatics"/>
        </authorList>
    </citation>
    <scope>NUCLEOTIDE SEQUENCE [LARGE SCALE GENOMIC DNA]</scope>
    <source>
        <strain evidence="3 13">2789STDY5834948</strain>
    </source>
</reference>
<evidence type="ECO:0000313" key="6">
    <source>
        <dbReference type="EMBL" id="MRY60564.1"/>
    </source>
</evidence>
<evidence type="ECO:0000313" key="15">
    <source>
        <dbReference type="Proteomes" id="UP000450599"/>
    </source>
</evidence>
<evidence type="ECO:0000256" key="1">
    <source>
        <dbReference type="ARBA" id="ARBA00022679"/>
    </source>
</evidence>